<gene>
    <name evidence="1" type="ORF">NYF23_02820</name>
</gene>
<organism evidence="1 2">
    <name type="scientific">SAR92 clade bacterium H455</name>
    <dbReference type="NCBI Taxonomy" id="2974818"/>
    <lineage>
        <taxon>Bacteria</taxon>
        <taxon>Pseudomonadati</taxon>
        <taxon>Pseudomonadota</taxon>
        <taxon>Gammaproteobacteria</taxon>
        <taxon>Cellvibrionales</taxon>
        <taxon>Porticoccaceae</taxon>
        <taxon>SAR92 clade</taxon>
    </lineage>
</organism>
<evidence type="ECO:0000313" key="2">
    <source>
        <dbReference type="Proteomes" id="UP001059934"/>
    </source>
</evidence>
<accession>A0ABY5TQG6</accession>
<proteinExistence type="predicted"/>
<dbReference type="Proteomes" id="UP001059934">
    <property type="component" value="Chromosome"/>
</dbReference>
<evidence type="ECO:0000313" key="1">
    <source>
        <dbReference type="EMBL" id="UVW35554.1"/>
    </source>
</evidence>
<dbReference type="InterPro" id="IPR047742">
    <property type="entry name" value="PA4642-like"/>
</dbReference>
<dbReference type="NCBIfam" id="NF038106">
    <property type="entry name" value="gamma_NF038106"/>
    <property type="match status" value="1"/>
</dbReference>
<name>A0ABY5TQG6_9GAMM</name>
<sequence>MSLKKDKEKVLGEVFDDERVKSFLEYEAPAGVSTDFHLLEKAYRGMNIDNFVTFLNFFKEAGHDLDATNPDGKTMAEVAAEHGHGVKYVEALKAAGDK</sequence>
<reference evidence="1" key="1">
    <citation type="submission" date="2022-08" db="EMBL/GenBank/DDBJ databases">
        <title>Catabolic pathway analysis in culturable SAR92 clade bacteria reveals their overlooked roles in DMSP degradation in coastal seas.</title>
        <authorList>
            <person name="He X."/>
            <person name="Zhang X."/>
            <person name="Zhang Y."/>
        </authorList>
    </citation>
    <scope>NUCLEOTIDE SEQUENCE</scope>
    <source>
        <strain evidence="1">H455</strain>
    </source>
</reference>
<dbReference type="EMBL" id="CP103416">
    <property type="protein sequence ID" value="UVW35554.1"/>
    <property type="molecule type" value="Genomic_DNA"/>
</dbReference>
<keyword evidence="2" id="KW-1185">Reference proteome</keyword>
<protein>
    <submittedName>
        <fullName evidence="1">PA4642 family protein</fullName>
    </submittedName>
</protein>